<evidence type="ECO:0000313" key="3">
    <source>
        <dbReference type="Proteomes" id="UP001355056"/>
    </source>
</evidence>
<dbReference type="EMBL" id="JAXGFP010000003">
    <property type="protein sequence ID" value="MEG3183778.1"/>
    <property type="molecule type" value="Genomic_DNA"/>
</dbReference>
<feature type="region of interest" description="Disordered" evidence="1">
    <location>
        <begin position="1"/>
        <end position="52"/>
    </location>
</feature>
<feature type="compositionally biased region" description="Polar residues" evidence="1">
    <location>
        <begin position="1"/>
        <end position="29"/>
    </location>
</feature>
<organism evidence="2 3">
    <name type="scientific">Novilysobacter erysipheiresistens</name>
    <dbReference type="NCBI Taxonomy" id="1749332"/>
    <lineage>
        <taxon>Bacteria</taxon>
        <taxon>Pseudomonadati</taxon>
        <taxon>Pseudomonadota</taxon>
        <taxon>Gammaproteobacteria</taxon>
        <taxon>Lysobacterales</taxon>
        <taxon>Lysobacteraceae</taxon>
        <taxon>Novilysobacter</taxon>
    </lineage>
</organism>
<sequence length="67" mass="7243">MNAYSTAANRNPSAVANATARQYVSATSPSRPPHRQRDFGVGYGTSSGYASNRSYVSRNVTPLFRCV</sequence>
<accession>A0ABU7YY95</accession>
<dbReference type="Proteomes" id="UP001355056">
    <property type="component" value="Unassembled WGS sequence"/>
</dbReference>
<dbReference type="RefSeq" id="WP_332616082.1">
    <property type="nucleotide sequence ID" value="NZ_JAXGFP010000003.1"/>
</dbReference>
<name>A0ABU7YY95_9GAMM</name>
<protein>
    <submittedName>
        <fullName evidence="2">Uncharacterized protein</fullName>
    </submittedName>
</protein>
<evidence type="ECO:0000256" key="1">
    <source>
        <dbReference type="SAM" id="MobiDB-lite"/>
    </source>
</evidence>
<proteinExistence type="predicted"/>
<evidence type="ECO:0000313" key="2">
    <source>
        <dbReference type="EMBL" id="MEG3183778.1"/>
    </source>
</evidence>
<reference evidence="2 3" key="1">
    <citation type="journal article" date="2016" name="Int. J. Syst. Evol. Microbiol.">
        <title>Lysobacter erysipheiresistens sp. nov., an antagonist of powdery mildew, isolated from tobacco-cultivated soil.</title>
        <authorList>
            <person name="Xie B."/>
            <person name="Li T."/>
            <person name="Lin X."/>
            <person name="Wang C.J."/>
            <person name="Chen Y.J."/>
            <person name="Liu W.J."/>
            <person name="Zhao Z.W."/>
        </authorList>
    </citation>
    <scope>NUCLEOTIDE SEQUENCE [LARGE SCALE GENOMIC DNA]</scope>
    <source>
        <strain evidence="2 3">RS-LYSO-3</strain>
    </source>
</reference>
<gene>
    <name evidence="2" type="ORF">SNE34_07125</name>
</gene>
<comment type="caution">
    <text evidence="2">The sequence shown here is derived from an EMBL/GenBank/DDBJ whole genome shotgun (WGS) entry which is preliminary data.</text>
</comment>
<keyword evidence="3" id="KW-1185">Reference proteome</keyword>